<dbReference type="Proteomes" id="UP001178507">
    <property type="component" value="Unassembled WGS sequence"/>
</dbReference>
<dbReference type="InterPro" id="IPR018247">
    <property type="entry name" value="EF_Hand_1_Ca_BS"/>
</dbReference>
<sequence>MEPIEWLIIGHQIYKGLKFGMKVQEAAAKDKAKAEAAARARQADLLDRAKHHQLDDVDLCNLLSDFLEVNFDSDRDGHLGQREILEGARRLKEAALETKDPQMRQCVVDYLSLLAWAFKVNKALELNMRETVRALQKYMEPGEECDPNRVQIELIVISFIRNPQSRSLAQKLGAVGGSRSGSGMGPETKKVLQEEVEDAVKEGVKDMCKDVAQEATSEVAKCFMENLPSLLLP</sequence>
<evidence type="ECO:0000313" key="2">
    <source>
        <dbReference type="Proteomes" id="UP001178507"/>
    </source>
</evidence>
<comment type="caution">
    <text evidence="1">The sequence shown here is derived from an EMBL/GenBank/DDBJ whole genome shotgun (WGS) entry which is preliminary data.</text>
</comment>
<gene>
    <name evidence="1" type="ORF">EVOR1521_LOCUS7176</name>
</gene>
<name>A0AA36I0E1_9DINO</name>
<evidence type="ECO:0008006" key="3">
    <source>
        <dbReference type="Google" id="ProtNLM"/>
    </source>
</evidence>
<dbReference type="EMBL" id="CAUJNA010000561">
    <property type="protein sequence ID" value="CAJ1378713.1"/>
    <property type="molecule type" value="Genomic_DNA"/>
</dbReference>
<protein>
    <recommendedName>
        <fullName evidence="3">EF-hand domain-containing protein</fullName>
    </recommendedName>
</protein>
<evidence type="ECO:0000313" key="1">
    <source>
        <dbReference type="EMBL" id="CAJ1378713.1"/>
    </source>
</evidence>
<dbReference type="AlphaFoldDB" id="A0AA36I0E1"/>
<dbReference type="PROSITE" id="PS00018">
    <property type="entry name" value="EF_HAND_1"/>
    <property type="match status" value="1"/>
</dbReference>
<reference evidence="1" key="1">
    <citation type="submission" date="2023-08" db="EMBL/GenBank/DDBJ databases">
        <authorList>
            <person name="Chen Y."/>
            <person name="Shah S."/>
            <person name="Dougan E. K."/>
            <person name="Thang M."/>
            <person name="Chan C."/>
        </authorList>
    </citation>
    <scope>NUCLEOTIDE SEQUENCE</scope>
</reference>
<organism evidence="1 2">
    <name type="scientific">Effrenium voratum</name>
    <dbReference type="NCBI Taxonomy" id="2562239"/>
    <lineage>
        <taxon>Eukaryota</taxon>
        <taxon>Sar</taxon>
        <taxon>Alveolata</taxon>
        <taxon>Dinophyceae</taxon>
        <taxon>Suessiales</taxon>
        <taxon>Symbiodiniaceae</taxon>
        <taxon>Effrenium</taxon>
    </lineage>
</organism>
<keyword evidence="2" id="KW-1185">Reference proteome</keyword>
<proteinExistence type="predicted"/>
<accession>A0AA36I0E1</accession>